<dbReference type="RefSeq" id="WP_133530653.1">
    <property type="nucleotide sequence ID" value="NZ_SNXX01000016.1"/>
</dbReference>
<sequence>MSNKIKAAKNKLIRDTILDTAKKIIEAEGLDSLSIRKLAAQVGYSPANIYQYYKSKSEIIEAVVQQGYQQIINSLRIERLDFDSAEAEIRYKFGKYIESALQNKDYYKAVMLSEKENLLKQTSILKPEFCRNPSAFKLLQELIERGQSQGEFENGNSQTKAKIIWTATFGLIIRLIIEKIDNKEKQLQLIENHFDIIFGGIRKNRQ</sequence>
<dbReference type="PRINTS" id="PR00455">
    <property type="entry name" value="HTHTETR"/>
</dbReference>
<dbReference type="InterPro" id="IPR050624">
    <property type="entry name" value="HTH-type_Tx_Regulator"/>
</dbReference>
<dbReference type="SUPFAM" id="SSF46689">
    <property type="entry name" value="Homeodomain-like"/>
    <property type="match status" value="1"/>
</dbReference>
<dbReference type="Pfam" id="PF00440">
    <property type="entry name" value="TetR_N"/>
    <property type="match status" value="1"/>
</dbReference>
<comment type="caution">
    <text evidence="4">The sequence shown here is derived from an EMBL/GenBank/DDBJ whole genome shotgun (WGS) entry which is preliminary data.</text>
</comment>
<evidence type="ECO:0000313" key="5">
    <source>
        <dbReference type="Proteomes" id="UP000295176"/>
    </source>
</evidence>
<dbReference type="AlphaFoldDB" id="A0A4V3CXV6"/>
<organism evidence="4 5">
    <name type="scientific">Halanaerobium saccharolyticum</name>
    <dbReference type="NCBI Taxonomy" id="43595"/>
    <lineage>
        <taxon>Bacteria</taxon>
        <taxon>Bacillati</taxon>
        <taxon>Bacillota</taxon>
        <taxon>Clostridia</taxon>
        <taxon>Halanaerobiales</taxon>
        <taxon>Halanaerobiaceae</taxon>
        <taxon>Halanaerobium</taxon>
    </lineage>
</organism>
<dbReference type="Gene3D" id="1.10.357.10">
    <property type="entry name" value="Tetracycline Repressor, domain 2"/>
    <property type="match status" value="1"/>
</dbReference>
<dbReference type="InterPro" id="IPR009057">
    <property type="entry name" value="Homeodomain-like_sf"/>
</dbReference>
<protein>
    <submittedName>
        <fullName evidence="4">TetR family transcriptional regulator</fullName>
    </submittedName>
</protein>
<dbReference type="PANTHER" id="PTHR43479">
    <property type="entry name" value="ACREF/ENVCD OPERON REPRESSOR-RELATED"/>
    <property type="match status" value="1"/>
</dbReference>
<dbReference type="Gene3D" id="1.10.10.60">
    <property type="entry name" value="Homeodomain-like"/>
    <property type="match status" value="1"/>
</dbReference>
<keyword evidence="1 2" id="KW-0238">DNA-binding</keyword>
<feature type="domain" description="HTH tetR-type" evidence="3">
    <location>
        <begin position="11"/>
        <end position="71"/>
    </location>
</feature>
<reference evidence="4 5" key="1">
    <citation type="submission" date="2019-03" db="EMBL/GenBank/DDBJ databases">
        <title>Subsurface microbial communities from deep shales in Ohio and West Virginia, USA.</title>
        <authorList>
            <person name="Wrighton K."/>
        </authorList>
    </citation>
    <scope>NUCLEOTIDE SEQUENCE [LARGE SCALE GENOMIC DNA]</scope>
    <source>
        <strain evidence="4 5">MSL 7</strain>
    </source>
</reference>
<dbReference type="InterPro" id="IPR001647">
    <property type="entry name" value="HTH_TetR"/>
</dbReference>
<evidence type="ECO:0000256" key="2">
    <source>
        <dbReference type="PROSITE-ProRule" id="PRU00335"/>
    </source>
</evidence>
<evidence type="ECO:0000259" key="3">
    <source>
        <dbReference type="PROSITE" id="PS50977"/>
    </source>
</evidence>
<dbReference type="Proteomes" id="UP000295176">
    <property type="component" value="Unassembled WGS sequence"/>
</dbReference>
<accession>A0A4V3CXV6</accession>
<dbReference type="GO" id="GO:0003677">
    <property type="term" value="F:DNA binding"/>
    <property type="evidence" value="ECO:0007669"/>
    <property type="project" value="UniProtKB-UniRule"/>
</dbReference>
<dbReference type="SUPFAM" id="SSF48498">
    <property type="entry name" value="Tetracyclin repressor-like, C-terminal domain"/>
    <property type="match status" value="1"/>
</dbReference>
<dbReference type="PROSITE" id="PS50977">
    <property type="entry name" value="HTH_TETR_2"/>
    <property type="match status" value="1"/>
</dbReference>
<evidence type="ECO:0000313" key="4">
    <source>
        <dbReference type="EMBL" id="TDP91758.1"/>
    </source>
</evidence>
<dbReference type="PANTHER" id="PTHR43479:SF11">
    <property type="entry name" value="ACREF_ENVCD OPERON REPRESSOR-RELATED"/>
    <property type="match status" value="1"/>
</dbReference>
<name>A0A4V3CXV6_9FIRM</name>
<gene>
    <name evidence="4" type="ORF">C7957_11641</name>
</gene>
<dbReference type="EMBL" id="SNXX01000016">
    <property type="protein sequence ID" value="TDP91758.1"/>
    <property type="molecule type" value="Genomic_DNA"/>
</dbReference>
<evidence type="ECO:0000256" key="1">
    <source>
        <dbReference type="ARBA" id="ARBA00023125"/>
    </source>
</evidence>
<proteinExistence type="predicted"/>
<dbReference type="InterPro" id="IPR036271">
    <property type="entry name" value="Tet_transcr_reg_TetR-rel_C_sf"/>
</dbReference>
<feature type="DNA-binding region" description="H-T-H motif" evidence="2">
    <location>
        <begin position="34"/>
        <end position="53"/>
    </location>
</feature>